<feature type="region of interest" description="Disordered" evidence="1">
    <location>
        <begin position="1"/>
        <end position="27"/>
    </location>
</feature>
<keyword evidence="3" id="KW-1185">Reference proteome</keyword>
<gene>
    <name evidence="2" type="ORF">BLNAU_5467</name>
</gene>
<dbReference type="Proteomes" id="UP001281761">
    <property type="component" value="Unassembled WGS sequence"/>
</dbReference>
<evidence type="ECO:0000313" key="3">
    <source>
        <dbReference type="Proteomes" id="UP001281761"/>
    </source>
</evidence>
<evidence type="ECO:0000256" key="1">
    <source>
        <dbReference type="SAM" id="MobiDB-lite"/>
    </source>
</evidence>
<accession>A0ABQ9Y7L1</accession>
<comment type="caution">
    <text evidence="2">The sequence shown here is derived from an EMBL/GenBank/DDBJ whole genome shotgun (WGS) entry which is preliminary data.</text>
</comment>
<protein>
    <submittedName>
        <fullName evidence="2">Uncharacterized protein</fullName>
    </submittedName>
</protein>
<name>A0ABQ9Y7L1_9EUKA</name>
<dbReference type="EMBL" id="JARBJD010000028">
    <property type="protein sequence ID" value="KAK2959690.1"/>
    <property type="molecule type" value="Genomic_DNA"/>
</dbReference>
<organism evidence="2 3">
    <name type="scientific">Blattamonas nauphoetae</name>
    <dbReference type="NCBI Taxonomy" id="2049346"/>
    <lineage>
        <taxon>Eukaryota</taxon>
        <taxon>Metamonada</taxon>
        <taxon>Preaxostyla</taxon>
        <taxon>Oxymonadida</taxon>
        <taxon>Blattamonas</taxon>
    </lineage>
</organism>
<sequence>MLPVSFEPDIEPSFGQNRDGNDPEQYLPNSQNFRLLPLFTTILQRHPPSLPHLLSSPLWLSLPSILVSPPQSPSTLQRQPQPRNDRHIEEQPQLCPVLAFINSILQLCLTSSPPTLIPNKTLLSSSLTTLSSHSDPLVKVHSGSALHSLTLLDSDANERSMPLDEIVAQRDALRIQIGEKDGELAKMTLQLEEKDVKLRNTIETLRHAHETIRQQAAVITELTKKAVTEEARLIEAFRSAIAVSSFSFIFPGIGVIDSSQFEQCKISDIIHQPGSSVFVLSCGSVHQNGRRIAEGNQAARGLSEMTLELDMNRRTLVLFVNGQRQPHSLANIPQKVRFALSIHNAGKSAEIQSPDEGSARIL</sequence>
<proteinExistence type="predicted"/>
<evidence type="ECO:0000313" key="2">
    <source>
        <dbReference type="EMBL" id="KAK2959690.1"/>
    </source>
</evidence>
<reference evidence="2 3" key="1">
    <citation type="journal article" date="2022" name="bioRxiv">
        <title>Genomics of Preaxostyla Flagellates Illuminates Evolutionary Transitions and the Path Towards Mitochondrial Loss.</title>
        <authorList>
            <person name="Novak L.V.F."/>
            <person name="Treitli S.C."/>
            <person name="Pyrih J."/>
            <person name="Halakuc P."/>
            <person name="Pipaliya S.V."/>
            <person name="Vacek V."/>
            <person name="Brzon O."/>
            <person name="Soukal P."/>
            <person name="Eme L."/>
            <person name="Dacks J.B."/>
            <person name="Karnkowska A."/>
            <person name="Elias M."/>
            <person name="Hampl V."/>
        </authorList>
    </citation>
    <scope>NUCLEOTIDE SEQUENCE [LARGE SCALE GENOMIC DNA]</scope>
    <source>
        <strain evidence="2">NAU3</strain>
        <tissue evidence="2">Gut</tissue>
    </source>
</reference>